<geneLocation type="plasmid" evidence="1 2">
    <name>OSB_p1</name>
</geneLocation>
<dbReference type="KEGG" id="otm:OSB_33280"/>
<dbReference type="AlphaFoldDB" id="A0A0K0YA95"/>
<evidence type="ECO:0000313" key="2">
    <source>
        <dbReference type="Proteomes" id="UP000067444"/>
    </source>
</evidence>
<dbReference type="InterPro" id="IPR007739">
    <property type="entry name" value="RgpF"/>
</dbReference>
<dbReference type="Pfam" id="PF05045">
    <property type="entry name" value="RgpF"/>
    <property type="match status" value="1"/>
</dbReference>
<name>A0A0K0YA95_9RHOB</name>
<gene>
    <name evidence="1" type="ORF">OSB_33280</name>
</gene>
<dbReference type="PATRIC" id="fig|1458307.3.peg.3353"/>
<protein>
    <submittedName>
        <fullName evidence="1">Rhamnan synthesis protein F</fullName>
    </submittedName>
</protein>
<sequence length="618" mass="70734">MTIAIYTVGQRPETAPYVRLAIHELAREADRVYVGIHPSGEDTVPMFIGGLPNVEYVVYPEHYTSAFGRMQYVINQLGEAAIGKTIIASGSNVIGPLFSVKKILSDAERSGSALYSSYWHNSNLDPRLKGIKCPDLIPYFDFVVMSPEFLGSTMIREVFARIEPNSDYWEEFVNCIVPIAKTTIQLGLKVAYPFKADELNTVDPRLFEVHKLVKGRGICFPLALFELDPLLHDLNAIRLRDAVDAIRTRAPRVYKSTMTYLNGSLPLRDFAMIADQYEVIADTAAEPDKSEWDFGEVAVFVHAFYAEMMPEFLELSKNIPAAHHLFITTASDENRSKIIAFLESKKLSKKKYTVRVVEQNRGRDMSSLFITWRDIILEGDYKVALRLHSKRTPQVSPRVGESFKEHLFENLVGSSDYVRNVLDLMEREPDIGLVIPPIIHMGFGTLGHSWFNNKKQVQTELDSMGMSVVVDYNTPVAAYGTMYWFRTDALFPMFLKEWNWEDYNPEPHHVDGGLAHVQERLIAYVIQGRGYRVMSVMTQNYAARSYAKLEYKLQRLAALTISGNVFEQVRQLETSNATTRSRLFRWLQQHYGNLLTRSPKARVYLKPFKNFVVWIFQR</sequence>
<dbReference type="Proteomes" id="UP000067444">
    <property type="component" value="Plasmid OSB_p1"/>
</dbReference>
<proteinExistence type="predicted"/>
<keyword evidence="2" id="KW-1185">Reference proteome</keyword>
<accession>A0A0K0YA95</accession>
<dbReference type="OrthoDB" id="7210452at2"/>
<reference evidence="1 2" key="1">
    <citation type="journal article" date="2015" name="Genome Announc.">
        <title>Closed Genome Sequence of Octadecabacter temperatus SB1, the First Mesophilic Species of the Genus Octadecabacter.</title>
        <authorList>
            <person name="Voget S."/>
            <person name="Billerbeck S."/>
            <person name="Simon M."/>
            <person name="Daniel R."/>
        </authorList>
    </citation>
    <scope>NUCLEOTIDE SEQUENCE [LARGE SCALE GENOMIC DNA]</scope>
    <source>
        <strain evidence="1 2">SB1</strain>
        <plasmid evidence="1">OSB_p1</plasmid>
    </source>
</reference>
<evidence type="ECO:0000313" key="1">
    <source>
        <dbReference type="EMBL" id="AKS47841.1"/>
    </source>
</evidence>
<organism evidence="1 2">
    <name type="scientific">Octadecabacter temperatus</name>
    <dbReference type="NCBI Taxonomy" id="1458307"/>
    <lineage>
        <taxon>Bacteria</taxon>
        <taxon>Pseudomonadati</taxon>
        <taxon>Pseudomonadota</taxon>
        <taxon>Alphaproteobacteria</taxon>
        <taxon>Rhodobacterales</taxon>
        <taxon>Roseobacteraceae</taxon>
        <taxon>Octadecabacter</taxon>
    </lineage>
</organism>
<dbReference type="RefSeq" id="WP_049836238.1">
    <property type="nucleotide sequence ID" value="NZ_CP012161.1"/>
</dbReference>
<keyword evidence="1" id="KW-0614">Plasmid</keyword>
<dbReference type="EMBL" id="CP012161">
    <property type="protein sequence ID" value="AKS47841.1"/>
    <property type="molecule type" value="Genomic_DNA"/>
</dbReference>